<dbReference type="EMBL" id="QOKV01000011">
    <property type="protein sequence ID" value="KAA0684512.1"/>
    <property type="molecule type" value="Genomic_DNA"/>
</dbReference>
<dbReference type="PRINTS" id="PR00455">
    <property type="entry name" value="HTHTETR"/>
</dbReference>
<keyword evidence="2 4" id="KW-0238">DNA-binding</keyword>
<evidence type="ECO:0000256" key="2">
    <source>
        <dbReference type="ARBA" id="ARBA00023125"/>
    </source>
</evidence>
<dbReference type="AlphaFoldDB" id="A0A6L3AYW2"/>
<evidence type="ECO:0000313" key="7">
    <source>
        <dbReference type="Proteomes" id="UP000476837"/>
    </source>
</evidence>
<dbReference type="InterPro" id="IPR009057">
    <property type="entry name" value="Homeodomain-like_sf"/>
</dbReference>
<dbReference type="SUPFAM" id="SSF48498">
    <property type="entry name" value="Tetracyclin repressor-like, C-terminal domain"/>
    <property type="match status" value="1"/>
</dbReference>
<dbReference type="Gene3D" id="1.10.357.10">
    <property type="entry name" value="Tetracycline Repressor, domain 2"/>
    <property type="match status" value="1"/>
</dbReference>
<proteinExistence type="predicted"/>
<sequence>MKVSKEKAAENRAAIVKAAGRLFRERGFDKVGVAEITKAAGLTHGGFYGHFASKDALAAEACEAAFAESLDRLPADEASPEGALNAFLTRYLSERHRDQPDAGCPMAAFAGEVARQDPAVQERFGTGVERFFEVVEERLPERDGEGATGRRDRAIAIVSALIGGMALARATAQADPDLSVEILAALRRQLGISGDGGGGTFSRVKVSP</sequence>
<dbReference type="InterPro" id="IPR054156">
    <property type="entry name" value="YxaF_TetR_C"/>
</dbReference>
<keyword evidence="1" id="KW-0805">Transcription regulation</keyword>
<dbReference type="PROSITE" id="PS50977">
    <property type="entry name" value="HTH_TETR_2"/>
    <property type="match status" value="1"/>
</dbReference>
<organism evidence="6 7">
    <name type="scientific">Azospirillum brasilense</name>
    <dbReference type="NCBI Taxonomy" id="192"/>
    <lineage>
        <taxon>Bacteria</taxon>
        <taxon>Pseudomonadati</taxon>
        <taxon>Pseudomonadota</taxon>
        <taxon>Alphaproteobacteria</taxon>
        <taxon>Rhodospirillales</taxon>
        <taxon>Azospirillaceae</taxon>
        <taxon>Azospirillum</taxon>
    </lineage>
</organism>
<dbReference type="PANTHER" id="PTHR47506">
    <property type="entry name" value="TRANSCRIPTIONAL REGULATORY PROTEIN"/>
    <property type="match status" value="1"/>
</dbReference>
<evidence type="ECO:0000256" key="1">
    <source>
        <dbReference type="ARBA" id="ARBA00023015"/>
    </source>
</evidence>
<dbReference type="InterPro" id="IPR001647">
    <property type="entry name" value="HTH_TetR"/>
</dbReference>
<keyword evidence="3" id="KW-0804">Transcription</keyword>
<dbReference type="SUPFAM" id="SSF46689">
    <property type="entry name" value="Homeodomain-like"/>
    <property type="match status" value="1"/>
</dbReference>
<feature type="domain" description="HTH tetR-type" evidence="5">
    <location>
        <begin position="9"/>
        <end position="69"/>
    </location>
</feature>
<dbReference type="Pfam" id="PF00440">
    <property type="entry name" value="TetR_N"/>
    <property type="match status" value="1"/>
</dbReference>
<dbReference type="PANTHER" id="PTHR47506:SF7">
    <property type="entry name" value="TRANSCRIPTIONAL REGULATORY PROTEIN"/>
    <property type="match status" value="1"/>
</dbReference>
<accession>A0A6L3AYW2</accession>
<evidence type="ECO:0000256" key="3">
    <source>
        <dbReference type="ARBA" id="ARBA00023163"/>
    </source>
</evidence>
<gene>
    <name evidence="6" type="ORF">DS837_18070</name>
</gene>
<name>A0A6L3AYW2_AZOBR</name>
<evidence type="ECO:0000256" key="4">
    <source>
        <dbReference type="PROSITE-ProRule" id="PRU00335"/>
    </source>
</evidence>
<dbReference type="InterPro" id="IPR036271">
    <property type="entry name" value="Tet_transcr_reg_TetR-rel_C_sf"/>
</dbReference>
<dbReference type="Gene3D" id="1.10.10.60">
    <property type="entry name" value="Homeodomain-like"/>
    <property type="match status" value="1"/>
</dbReference>
<dbReference type="GO" id="GO:0003677">
    <property type="term" value="F:DNA binding"/>
    <property type="evidence" value="ECO:0007669"/>
    <property type="project" value="UniProtKB-UniRule"/>
</dbReference>
<comment type="caution">
    <text evidence="6">The sequence shown here is derived from an EMBL/GenBank/DDBJ whole genome shotgun (WGS) entry which is preliminary data.</text>
</comment>
<protein>
    <submittedName>
        <fullName evidence="6">TetR/AcrR family transcriptional regulator</fullName>
    </submittedName>
</protein>
<dbReference type="RefSeq" id="WP_149166045.1">
    <property type="nucleotide sequence ID" value="NZ_QOKV01000011.1"/>
</dbReference>
<feature type="DNA-binding region" description="H-T-H motif" evidence="4">
    <location>
        <begin position="32"/>
        <end position="51"/>
    </location>
</feature>
<evidence type="ECO:0000259" key="5">
    <source>
        <dbReference type="PROSITE" id="PS50977"/>
    </source>
</evidence>
<evidence type="ECO:0000313" key="6">
    <source>
        <dbReference type="EMBL" id="KAA0684512.1"/>
    </source>
</evidence>
<dbReference type="Proteomes" id="UP000476837">
    <property type="component" value="Unassembled WGS sequence"/>
</dbReference>
<reference evidence="6 7" key="1">
    <citation type="submission" date="2018-07" db="EMBL/GenBank/DDBJ databases">
        <title>Genome sequence of Roseomonas fauriae ATCC 49958.</title>
        <authorList>
            <person name="Sant'Anna F.H."/>
            <person name="Baldani J.I."/>
            <person name="Zilli J.E."/>
            <person name="Reis V.M."/>
            <person name="Hartmann A."/>
            <person name="Cruz L."/>
            <person name="de Souza E.M."/>
            <person name="de Oliveira Pedrosa F."/>
            <person name="Passaglia L.M.P."/>
        </authorList>
    </citation>
    <scope>NUCLEOTIDE SEQUENCE [LARGE SCALE GENOMIC DNA]</scope>
    <source>
        <strain evidence="6 7">ATCC 49958</strain>
    </source>
</reference>
<dbReference type="Pfam" id="PF21993">
    <property type="entry name" value="TetR_C_13_2"/>
    <property type="match status" value="1"/>
</dbReference>